<keyword evidence="6 7" id="KW-0472">Membrane</keyword>
<protein>
    <submittedName>
        <fullName evidence="9">MFS transporter</fullName>
    </submittedName>
</protein>
<evidence type="ECO:0000256" key="1">
    <source>
        <dbReference type="ARBA" id="ARBA00004651"/>
    </source>
</evidence>
<evidence type="ECO:0000256" key="2">
    <source>
        <dbReference type="ARBA" id="ARBA00022448"/>
    </source>
</evidence>
<keyword evidence="3" id="KW-1003">Cell membrane</keyword>
<accession>A0A4R5B409</accession>
<feature type="transmembrane region" description="Helical" evidence="7">
    <location>
        <begin position="173"/>
        <end position="193"/>
    </location>
</feature>
<keyword evidence="4 7" id="KW-0812">Transmembrane</keyword>
<feature type="transmembrane region" description="Helical" evidence="7">
    <location>
        <begin position="20"/>
        <end position="42"/>
    </location>
</feature>
<dbReference type="CDD" id="cd17321">
    <property type="entry name" value="MFS_MMR_MDR_like"/>
    <property type="match status" value="1"/>
</dbReference>
<feature type="transmembrane region" description="Helical" evidence="7">
    <location>
        <begin position="310"/>
        <end position="327"/>
    </location>
</feature>
<feature type="transmembrane region" description="Helical" evidence="7">
    <location>
        <begin position="231"/>
        <end position="252"/>
    </location>
</feature>
<comment type="subcellular location">
    <subcellularLocation>
        <location evidence="1">Cell membrane</location>
        <topology evidence="1">Multi-pass membrane protein</topology>
    </subcellularLocation>
</comment>
<dbReference type="PANTHER" id="PTHR42718:SF46">
    <property type="entry name" value="BLR6921 PROTEIN"/>
    <property type="match status" value="1"/>
</dbReference>
<organism evidence="9 10">
    <name type="scientific">Actinomadura darangshiensis</name>
    <dbReference type="NCBI Taxonomy" id="705336"/>
    <lineage>
        <taxon>Bacteria</taxon>
        <taxon>Bacillati</taxon>
        <taxon>Actinomycetota</taxon>
        <taxon>Actinomycetes</taxon>
        <taxon>Streptosporangiales</taxon>
        <taxon>Thermomonosporaceae</taxon>
        <taxon>Actinomadura</taxon>
    </lineage>
</organism>
<dbReference type="Pfam" id="PF07690">
    <property type="entry name" value="MFS_1"/>
    <property type="match status" value="1"/>
</dbReference>
<dbReference type="Gene3D" id="1.20.1250.20">
    <property type="entry name" value="MFS general substrate transporter like domains"/>
    <property type="match status" value="1"/>
</dbReference>
<feature type="transmembrane region" description="Helical" evidence="7">
    <location>
        <begin position="85"/>
        <end position="108"/>
    </location>
</feature>
<feature type="transmembrane region" description="Helical" evidence="7">
    <location>
        <begin position="54"/>
        <end position="73"/>
    </location>
</feature>
<feature type="transmembrane region" description="Helical" evidence="7">
    <location>
        <begin position="273"/>
        <end position="298"/>
    </location>
</feature>
<feature type="transmembrane region" description="Helical" evidence="7">
    <location>
        <begin position="432"/>
        <end position="453"/>
    </location>
</feature>
<dbReference type="Gene3D" id="1.20.1720.10">
    <property type="entry name" value="Multidrug resistance protein D"/>
    <property type="match status" value="1"/>
</dbReference>
<dbReference type="EMBL" id="SMKY01000110">
    <property type="protein sequence ID" value="TDD79499.1"/>
    <property type="molecule type" value="Genomic_DNA"/>
</dbReference>
<feature type="transmembrane region" description="Helical" evidence="7">
    <location>
        <begin position="147"/>
        <end position="167"/>
    </location>
</feature>
<dbReference type="InterPro" id="IPR020846">
    <property type="entry name" value="MFS_dom"/>
</dbReference>
<feature type="transmembrane region" description="Helical" evidence="7">
    <location>
        <begin position="363"/>
        <end position="386"/>
    </location>
</feature>
<feature type="transmembrane region" description="Helical" evidence="7">
    <location>
        <begin position="339"/>
        <end position="357"/>
    </location>
</feature>
<dbReference type="GO" id="GO:0022857">
    <property type="term" value="F:transmembrane transporter activity"/>
    <property type="evidence" value="ECO:0007669"/>
    <property type="project" value="InterPro"/>
</dbReference>
<dbReference type="OrthoDB" id="7375466at2"/>
<feature type="transmembrane region" description="Helical" evidence="7">
    <location>
        <begin position="114"/>
        <end position="135"/>
    </location>
</feature>
<dbReference type="InterPro" id="IPR036259">
    <property type="entry name" value="MFS_trans_sf"/>
</dbReference>
<dbReference type="InterPro" id="IPR011701">
    <property type="entry name" value="MFS"/>
</dbReference>
<name>A0A4R5B409_9ACTN</name>
<dbReference type="SUPFAM" id="SSF103473">
    <property type="entry name" value="MFS general substrate transporter"/>
    <property type="match status" value="1"/>
</dbReference>
<keyword evidence="5 7" id="KW-1133">Transmembrane helix</keyword>
<proteinExistence type="predicted"/>
<feature type="transmembrane region" description="Helical" evidence="7">
    <location>
        <begin position="205"/>
        <end position="225"/>
    </location>
</feature>
<dbReference type="GO" id="GO:0005886">
    <property type="term" value="C:plasma membrane"/>
    <property type="evidence" value="ECO:0007669"/>
    <property type="project" value="UniProtKB-SubCell"/>
</dbReference>
<keyword evidence="2" id="KW-0813">Transport</keyword>
<evidence type="ECO:0000256" key="5">
    <source>
        <dbReference type="ARBA" id="ARBA00022989"/>
    </source>
</evidence>
<evidence type="ECO:0000313" key="9">
    <source>
        <dbReference type="EMBL" id="TDD79499.1"/>
    </source>
</evidence>
<evidence type="ECO:0000256" key="3">
    <source>
        <dbReference type="ARBA" id="ARBA00022475"/>
    </source>
</evidence>
<evidence type="ECO:0000256" key="4">
    <source>
        <dbReference type="ARBA" id="ARBA00022692"/>
    </source>
</evidence>
<feature type="domain" description="Major facilitator superfamily (MFS) profile" evidence="8">
    <location>
        <begin position="19"/>
        <end position="458"/>
    </location>
</feature>
<evidence type="ECO:0000313" key="10">
    <source>
        <dbReference type="Proteomes" id="UP000295578"/>
    </source>
</evidence>
<dbReference type="RefSeq" id="WP_132199557.1">
    <property type="nucleotide sequence ID" value="NZ_SMKY01000110.1"/>
</dbReference>
<evidence type="ECO:0000259" key="8">
    <source>
        <dbReference type="PROSITE" id="PS50850"/>
    </source>
</evidence>
<dbReference type="Proteomes" id="UP000295578">
    <property type="component" value="Unassembled WGS sequence"/>
</dbReference>
<evidence type="ECO:0000256" key="6">
    <source>
        <dbReference type="ARBA" id="ARBA00023136"/>
    </source>
</evidence>
<reference evidence="9 10" key="1">
    <citation type="submission" date="2019-03" db="EMBL/GenBank/DDBJ databases">
        <title>Draft genome sequences of novel Actinobacteria.</title>
        <authorList>
            <person name="Sahin N."/>
            <person name="Ay H."/>
            <person name="Saygin H."/>
        </authorList>
    </citation>
    <scope>NUCLEOTIDE SEQUENCE [LARGE SCALE GENOMIC DNA]</scope>
    <source>
        <strain evidence="9 10">DSM 45941</strain>
    </source>
</reference>
<keyword evidence="10" id="KW-1185">Reference proteome</keyword>
<evidence type="ECO:0000256" key="7">
    <source>
        <dbReference type="SAM" id="Phobius"/>
    </source>
</evidence>
<dbReference type="AlphaFoldDB" id="A0A4R5B409"/>
<dbReference type="PROSITE" id="PS50850">
    <property type="entry name" value="MFS"/>
    <property type="match status" value="1"/>
</dbReference>
<sequence length="461" mass="46287">MTDHTAGQPRPAHPLRWRILGFLGVAQLMLILDVTVVAIALPHIGTDLELSRQAVTWTVSAYTLTFGGLMLLGGRAADLIGAKRVVLTGLLVFTAASLVTGLAGSAGMLLGGRVAQGLGAALLSPSALSLVVGLFEGEERNKALGVWSALGGGGAALGVLLGGALTAGPGWPWVFYVNVPIGLVIVAALARMLPRQAVAAPRPRLDVLGALLVTGSSGALIYAFIRAGDGGWLSAATGWLVLLAAVGYAAFVTRQKTAKSPMMDVSLLIRRPVATGTFLILMATALMIAVFFLGTFYFQHAENYGALRTGLLFLPVAIATMAGADLTGRSIARAGARRLAVAGLVTAAIGMAVPALSMHPATVVIGTAIAGAGTGAMFVVASATALGQVAPHEAGIASGIVSTFHEFGASIGAAVISSVAAASITGDTLDGFTNGFVLAAITAAVAAFAAAALTPGRPAPA</sequence>
<comment type="caution">
    <text evidence="9">The sequence shown here is derived from an EMBL/GenBank/DDBJ whole genome shotgun (WGS) entry which is preliminary data.</text>
</comment>
<gene>
    <name evidence="9" type="ORF">E1293_23165</name>
</gene>
<dbReference type="PANTHER" id="PTHR42718">
    <property type="entry name" value="MAJOR FACILITATOR SUPERFAMILY MULTIDRUG TRANSPORTER MFSC"/>
    <property type="match status" value="1"/>
</dbReference>